<sequence length="197" mass="22590">MKNEGLMGKTEEKKKKSSKENGAKKTSSKDGKSKKSHEKPQQDEQTFKKSLTKPENKHRGEKSEERKKEKPKKKAFLKGHISEVKISNDSDEEENYPTYEEEYVNGGDNPREKEEKTMISNIIKAVSKSNKLAFITGMSMLSFSLMVTLLKEAQIKAVRLMGFASFLKADLKQILRKFSKWLVESFGPYTISFRLLD</sequence>
<feature type="compositionally biased region" description="Acidic residues" evidence="1">
    <location>
        <begin position="89"/>
        <end position="103"/>
    </location>
</feature>
<reference evidence="2" key="1">
    <citation type="submission" date="2022-04" db="EMBL/GenBank/DDBJ databases">
        <title>Carnegiea gigantea Genome sequencing and assembly v2.</title>
        <authorList>
            <person name="Copetti D."/>
            <person name="Sanderson M.J."/>
            <person name="Burquez A."/>
            <person name="Wojciechowski M.F."/>
        </authorList>
    </citation>
    <scope>NUCLEOTIDE SEQUENCE</scope>
    <source>
        <strain evidence="2">SGP5-SGP5p</strain>
        <tissue evidence="2">Aerial part</tissue>
    </source>
</reference>
<dbReference type="EMBL" id="JAKOGI010001698">
    <property type="protein sequence ID" value="KAJ8424377.1"/>
    <property type="molecule type" value="Genomic_DNA"/>
</dbReference>
<evidence type="ECO:0000313" key="3">
    <source>
        <dbReference type="Proteomes" id="UP001153076"/>
    </source>
</evidence>
<evidence type="ECO:0000313" key="2">
    <source>
        <dbReference type="EMBL" id="KAJ8424377.1"/>
    </source>
</evidence>
<proteinExistence type="predicted"/>
<name>A0A9Q1GS08_9CARY</name>
<feature type="region of interest" description="Disordered" evidence="1">
    <location>
        <begin position="1"/>
        <end position="112"/>
    </location>
</feature>
<gene>
    <name evidence="2" type="ORF">Cgig2_033994</name>
</gene>
<keyword evidence="3" id="KW-1185">Reference proteome</keyword>
<dbReference type="Proteomes" id="UP001153076">
    <property type="component" value="Unassembled WGS sequence"/>
</dbReference>
<dbReference type="AlphaFoldDB" id="A0A9Q1GS08"/>
<comment type="caution">
    <text evidence="2">The sequence shown here is derived from an EMBL/GenBank/DDBJ whole genome shotgun (WGS) entry which is preliminary data.</text>
</comment>
<accession>A0A9Q1GS08</accession>
<protein>
    <submittedName>
        <fullName evidence="2">Uncharacterized protein</fullName>
    </submittedName>
</protein>
<organism evidence="2 3">
    <name type="scientific">Carnegiea gigantea</name>
    <dbReference type="NCBI Taxonomy" id="171969"/>
    <lineage>
        <taxon>Eukaryota</taxon>
        <taxon>Viridiplantae</taxon>
        <taxon>Streptophyta</taxon>
        <taxon>Embryophyta</taxon>
        <taxon>Tracheophyta</taxon>
        <taxon>Spermatophyta</taxon>
        <taxon>Magnoliopsida</taxon>
        <taxon>eudicotyledons</taxon>
        <taxon>Gunneridae</taxon>
        <taxon>Pentapetalae</taxon>
        <taxon>Caryophyllales</taxon>
        <taxon>Cactineae</taxon>
        <taxon>Cactaceae</taxon>
        <taxon>Cactoideae</taxon>
        <taxon>Echinocereeae</taxon>
        <taxon>Carnegiea</taxon>
    </lineage>
</organism>
<evidence type="ECO:0000256" key="1">
    <source>
        <dbReference type="SAM" id="MobiDB-lite"/>
    </source>
</evidence>
<feature type="compositionally biased region" description="Basic and acidic residues" evidence="1">
    <location>
        <begin position="1"/>
        <end position="68"/>
    </location>
</feature>